<dbReference type="PANTHER" id="PTHR10827">
    <property type="entry name" value="RETICULOCALBIN"/>
    <property type="match status" value="1"/>
</dbReference>
<evidence type="ECO:0000259" key="3">
    <source>
        <dbReference type="PROSITE" id="PS50222"/>
    </source>
</evidence>
<feature type="region of interest" description="Disordered" evidence="1">
    <location>
        <begin position="229"/>
        <end position="264"/>
    </location>
</feature>
<feature type="signal peptide" evidence="2">
    <location>
        <begin position="1"/>
        <end position="18"/>
    </location>
</feature>
<dbReference type="SMART" id="SM00054">
    <property type="entry name" value="EFh"/>
    <property type="match status" value="3"/>
</dbReference>
<dbReference type="PANTHER" id="PTHR10827:SF85">
    <property type="entry name" value="CALCIUM-BINDING PROTEIN"/>
    <property type="match status" value="1"/>
</dbReference>
<dbReference type="CDD" id="cd00051">
    <property type="entry name" value="EFh"/>
    <property type="match status" value="1"/>
</dbReference>
<feature type="compositionally biased region" description="Gly residues" evidence="1">
    <location>
        <begin position="234"/>
        <end position="257"/>
    </location>
</feature>
<dbReference type="InterPro" id="IPR002048">
    <property type="entry name" value="EF_hand_dom"/>
</dbReference>
<dbReference type="SUPFAM" id="SSF47473">
    <property type="entry name" value="EF-hand"/>
    <property type="match status" value="1"/>
</dbReference>
<organism evidence="4 5">
    <name type="scientific">Novosphingobium ovatum</name>
    <dbReference type="NCBI Taxonomy" id="1908523"/>
    <lineage>
        <taxon>Bacteria</taxon>
        <taxon>Pseudomonadati</taxon>
        <taxon>Pseudomonadota</taxon>
        <taxon>Alphaproteobacteria</taxon>
        <taxon>Sphingomonadales</taxon>
        <taxon>Sphingomonadaceae</taxon>
        <taxon>Novosphingobium</taxon>
    </lineage>
</organism>
<accession>A0ABW9X9H8</accession>
<dbReference type="InterPro" id="IPR011992">
    <property type="entry name" value="EF-hand-dom_pair"/>
</dbReference>
<evidence type="ECO:0000313" key="4">
    <source>
        <dbReference type="EMBL" id="NBC35160.1"/>
    </source>
</evidence>
<keyword evidence="5" id="KW-1185">Reference proteome</keyword>
<dbReference type="PROSITE" id="PS50222">
    <property type="entry name" value="EF_HAND_2"/>
    <property type="match status" value="1"/>
</dbReference>
<sequence length="264" mass="26986">MAMGVLALTLGLSTPGLAQMGGMGGGGGGMGGMGGGMGGGPGGGMGGGPDGEGGPGGPDGGMRRPREMKPIPLKTFEKAVEGMFRVADANHDGIVTLAEFDTVITLRRNDVIRARFATIDTNRDGRIDVNEFITWQSRKGTVAFSDEPAEDFSEVVPASIEPDLGTGERDLALMLAVEPLNAVVIAKANANYDLGLCLEELMTYERARFTKADSNKDGVLSREEIEAMRPAHGGRPGMRGPGGPGGMGGPGGAGGPPMGMPGQD</sequence>
<evidence type="ECO:0000313" key="5">
    <source>
        <dbReference type="Proteomes" id="UP000753724"/>
    </source>
</evidence>
<reference evidence="5" key="1">
    <citation type="submission" date="2020-01" db="EMBL/GenBank/DDBJ databases">
        <title>Sphingomonas sp. strain CSW-10.</title>
        <authorList>
            <person name="Chen W.-M."/>
        </authorList>
    </citation>
    <scope>NUCLEOTIDE SEQUENCE [LARGE SCALE GENOMIC DNA]</scope>
    <source>
        <strain evidence="5">FSY-8</strain>
    </source>
</reference>
<feature type="domain" description="EF-hand" evidence="3">
    <location>
        <begin position="107"/>
        <end position="142"/>
    </location>
</feature>
<feature type="region of interest" description="Disordered" evidence="1">
    <location>
        <begin position="38"/>
        <end position="66"/>
    </location>
</feature>
<proteinExistence type="predicted"/>
<comment type="caution">
    <text evidence="4">The sequence shown here is derived from an EMBL/GenBank/DDBJ whole genome shotgun (WGS) entry which is preliminary data.</text>
</comment>
<protein>
    <submittedName>
        <fullName evidence="4">Calcium-binding protein</fullName>
    </submittedName>
</protein>
<dbReference type="Gene3D" id="1.10.238.10">
    <property type="entry name" value="EF-hand"/>
    <property type="match status" value="1"/>
</dbReference>
<dbReference type="InterPro" id="IPR018247">
    <property type="entry name" value="EF_Hand_1_Ca_BS"/>
</dbReference>
<dbReference type="PROSITE" id="PS00018">
    <property type="entry name" value="EF_HAND_1"/>
    <property type="match status" value="2"/>
</dbReference>
<gene>
    <name evidence="4" type="ORF">GTZ99_01145</name>
</gene>
<feature type="chain" id="PRO_5045263550" evidence="2">
    <location>
        <begin position="19"/>
        <end position="264"/>
    </location>
</feature>
<evidence type="ECO:0000256" key="2">
    <source>
        <dbReference type="SAM" id="SignalP"/>
    </source>
</evidence>
<evidence type="ECO:0000256" key="1">
    <source>
        <dbReference type="SAM" id="MobiDB-lite"/>
    </source>
</evidence>
<dbReference type="EMBL" id="JAAAPO010000001">
    <property type="protein sequence ID" value="NBC35160.1"/>
    <property type="molecule type" value="Genomic_DNA"/>
</dbReference>
<dbReference type="Pfam" id="PF13499">
    <property type="entry name" value="EF-hand_7"/>
    <property type="match status" value="1"/>
</dbReference>
<name>A0ABW9X9H8_9SPHN</name>
<dbReference type="Pfam" id="PF13202">
    <property type="entry name" value="EF-hand_5"/>
    <property type="match status" value="1"/>
</dbReference>
<feature type="compositionally biased region" description="Gly residues" evidence="1">
    <location>
        <begin position="38"/>
        <end position="60"/>
    </location>
</feature>
<keyword evidence="2" id="KW-0732">Signal</keyword>
<dbReference type="Proteomes" id="UP000753724">
    <property type="component" value="Unassembled WGS sequence"/>
</dbReference>